<keyword evidence="2" id="KW-1185">Reference proteome</keyword>
<accession>A0A343JBH1</accession>
<dbReference type="RefSeq" id="WP_119865018.1">
    <property type="nucleotide sequence ID" value="NZ_CP016786.1"/>
</dbReference>
<dbReference type="AlphaFoldDB" id="A0A343JBH1"/>
<organism evidence="1 2">
    <name type="scientific">Clostridium isatidis</name>
    <dbReference type="NCBI Taxonomy" id="182773"/>
    <lineage>
        <taxon>Bacteria</taxon>
        <taxon>Bacillati</taxon>
        <taxon>Bacillota</taxon>
        <taxon>Clostridia</taxon>
        <taxon>Eubacteriales</taxon>
        <taxon>Clostridiaceae</taxon>
        <taxon>Clostridium</taxon>
    </lineage>
</organism>
<dbReference type="OrthoDB" id="1931520at2"/>
<gene>
    <name evidence="1" type="ORF">BEN51_05165</name>
</gene>
<dbReference type="EMBL" id="CP016786">
    <property type="protein sequence ID" value="ASW42879.1"/>
    <property type="molecule type" value="Genomic_DNA"/>
</dbReference>
<evidence type="ECO:0000313" key="1">
    <source>
        <dbReference type="EMBL" id="ASW42879.1"/>
    </source>
</evidence>
<sequence>MQNIDYKRLKEDLLKKVGPSSIMPLIMSIDNADEDELVLLAEEFKFDIYDYMKDNIVYK</sequence>
<proteinExistence type="predicted"/>
<name>A0A343JBH1_9CLOT</name>
<evidence type="ECO:0000313" key="2">
    <source>
        <dbReference type="Proteomes" id="UP000264883"/>
    </source>
</evidence>
<dbReference type="Proteomes" id="UP000264883">
    <property type="component" value="Chromosome"/>
</dbReference>
<reference evidence="1 2" key="1">
    <citation type="submission" date="2016-08" db="EMBL/GenBank/DDBJ databases">
        <title>Complete Genome Sequence Of The Indigo Reducing Clostridium isatidis DSM15098.</title>
        <authorList>
            <person name="Little G.T."/>
            <person name="Minton N.P."/>
        </authorList>
    </citation>
    <scope>NUCLEOTIDE SEQUENCE [LARGE SCALE GENOMIC DNA]</scope>
    <source>
        <strain evidence="1 2">DSM 15098</strain>
    </source>
</reference>
<protein>
    <submittedName>
        <fullName evidence="1">Uncharacterized protein</fullName>
    </submittedName>
</protein>
<dbReference type="KEGG" id="cia:BEN51_05165"/>